<name>A0A9D2F5C7_9ENTE</name>
<proteinExistence type="predicted"/>
<dbReference type="EMBL" id="DXBN01000052">
    <property type="protein sequence ID" value="HIZ52730.1"/>
    <property type="molecule type" value="Genomic_DNA"/>
</dbReference>
<accession>A0A9D2F5C7</accession>
<feature type="domain" description="TraC-like" evidence="2">
    <location>
        <begin position="42"/>
        <end position="161"/>
    </location>
</feature>
<evidence type="ECO:0000313" key="4">
    <source>
        <dbReference type="Proteomes" id="UP000824063"/>
    </source>
</evidence>
<dbReference type="Proteomes" id="UP000824063">
    <property type="component" value="Unassembled WGS sequence"/>
</dbReference>
<organism evidence="3 4">
    <name type="scientific">Candidatus Enterococcus avicola</name>
    <dbReference type="NCBI Taxonomy" id="2838561"/>
    <lineage>
        <taxon>Bacteria</taxon>
        <taxon>Bacillati</taxon>
        <taxon>Bacillota</taxon>
        <taxon>Bacilli</taxon>
        <taxon>Lactobacillales</taxon>
        <taxon>Enterococcaceae</taxon>
        <taxon>Enterococcus</taxon>
    </lineage>
</organism>
<gene>
    <name evidence="3" type="ORF">IAA20_02150</name>
</gene>
<evidence type="ECO:0000313" key="3">
    <source>
        <dbReference type="EMBL" id="HIZ52730.1"/>
    </source>
</evidence>
<feature type="coiled-coil region" evidence="1">
    <location>
        <begin position="164"/>
        <end position="202"/>
    </location>
</feature>
<evidence type="ECO:0000259" key="2">
    <source>
        <dbReference type="Pfam" id="PF26593"/>
    </source>
</evidence>
<reference evidence="3" key="2">
    <citation type="submission" date="2021-04" db="EMBL/GenBank/DDBJ databases">
        <authorList>
            <person name="Gilroy R."/>
        </authorList>
    </citation>
    <scope>NUCLEOTIDE SEQUENCE</scope>
    <source>
        <strain evidence="3">CHK172-16539</strain>
    </source>
</reference>
<reference evidence="3" key="1">
    <citation type="journal article" date="2021" name="PeerJ">
        <title>Extensive microbial diversity within the chicken gut microbiome revealed by metagenomics and culture.</title>
        <authorList>
            <person name="Gilroy R."/>
            <person name="Ravi A."/>
            <person name="Getino M."/>
            <person name="Pursley I."/>
            <person name="Horton D.L."/>
            <person name="Alikhan N.F."/>
            <person name="Baker D."/>
            <person name="Gharbi K."/>
            <person name="Hall N."/>
            <person name="Watson M."/>
            <person name="Adriaenssens E.M."/>
            <person name="Foster-Nyarko E."/>
            <person name="Jarju S."/>
            <person name="Secka A."/>
            <person name="Antonio M."/>
            <person name="Oren A."/>
            <person name="Chaudhuri R.R."/>
            <person name="La Ragione R."/>
            <person name="Hildebrand F."/>
            <person name="Pallen M.J."/>
        </authorList>
    </citation>
    <scope>NUCLEOTIDE SEQUENCE</scope>
    <source>
        <strain evidence="3">CHK172-16539</strain>
    </source>
</reference>
<dbReference type="Pfam" id="PF26593">
    <property type="entry name" value="TraC-like"/>
    <property type="match status" value="1"/>
</dbReference>
<comment type="caution">
    <text evidence="3">The sequence shown here is derived from an EMBL/GenBank/DDBJ whole genome shotgun (WGS) entry which is preliminary data.</text>
</comment>
<dbReference type="NCBIfam" id="NF041427">
    <property type="entry name" value="TrsD"/>
    <property type="match status" value="1"/>
</dbReference>
<protein>
    <submittedName>
        <fullName evidence="3">TraC family protein</fullName>
    </submittedName>
</protein>
<evidence type="ECO:0000256" key="1">
    <source>
        <dbReference type="SAM" id="Coils"/>
    </source>
</evidence>
<dbReference type="AlphaFoldDB" id="A0A9D2F5C7"/>
<sequence>MKLKKNNQNTELNWDYEPPKINDKKETIDDMSLIVGMYGNYIVSKTGNLIGIMEVSGVNLDLLNDTEQEDVFNDYGAFLMTTLGDGVDDSIQFIEPTVPVNMTEYLNGLKKKYLYLQQTHPEQTFKIELIASYIDHFTAIQNAKNMTTKQHLMIVKVKIKDKSLESLDLAVEHLDEKMNQVKRDLENALTDFDLTAKNLTNQEVIQILKNLINYNG</sequence>
<dbReference type="InterPro" id="IPR058596">
    <property type="entry name" value="TraC-like_dom"/>
</dbReference>
<keyword evidence="1" id="KW-0175">Coiled coil</keyword>